<dbReference type="Gene3D" id="3.90.640.10">
    <property type="entry name" value="Actin, Chain A, domain 4"/>
    <property type="match status" value="1"/>
</dbReference>
<keyword evidence="1" id="KW-0175">Coiled coil</keyword>
<feature type="chain" id="PRO_5045516024" description="DnaK protein" evidence="3">
    <location>
        <begin position="17"/>
        <end position="632"/>
    </location>
</feature>
<feature type="region of interest" description="Disordered" evidence="2">
    <location>
        <begin position="314"/>
        <end position="377"/>
    </location>
</feature>
<keyword evidence="3" id="KW-0732">Signal</keyword>
<feature type="compositionally biased region" description="Polar residues" evidence="2">
    <location>
        <begin position="360"/>
        <end position="377"/>
    </location>
</feature>
<dbReference type="EMBL" id="JAPFFF010000003">
    <property type="protein sequence ID" value="KAK8894549.1"/>
    <property type="molecule type" value="Genomic_DNA"/>
</dbReference>
<proteinExistence type="predicted"/>
<organism evidence="4 5">
    <name type="scientific">Tritrichomonas musculus</name>
    <dbReference type="NCBI Taxonomy" id="1915356"/>
    <lineage>
        <taxon>Eukaryota</taxon>
        <taxon>Metamonada</taxon>
        <taxon>Parabasalia</taxon>
        <taxon>Tritrichomonadida</taxon>
        <taxon>Tritrichomonadidae</taxon>
        <taxon>Tritrichomonas</taxon>
    </lineage>
</organism>
<evidence type="ECO:0000256" key="2">
    <source>
        <dbReference type="SAM" id="MobiDB-lite"/>
    </source>
</evidence>
<comment type="caution">
    <text evidence="4">The sequence shown here is derived from an EMBL/GenBank/DDBJ whole genome shotgun (WGS) entry which is preliminary data.</text>
</comment>
<sequence length="632" mass="71400">MFVLFFSFATCNRILGVDFGSQYLKFGFADLLTSEYLIEDYNQKYGIPTAFAIKTPNHSDAPLTNETLDGISIKYGKSAIRYLHKHPHHGSEYVLNSVTRDDPEFRTSTVVNQSTLLTLFFGQVLTQLDKKLTGMVLTFPSFFTPLMKQTVINGLKYFETPIKAVTDDIQALSVLYADSYLDRYMSKMRKVLFVDVGFSYAKTYVLNFTFNGQFTLSTLMASSWSENCGGHAFAKALSRSARLPIHSAEKMLKDVEDDLEFAKAELNELKRIINETVEAGGLVDEVQIIGGASRYKYIYDTVTDAVKYAYNLPPPVKKPTKKSNNSTVSTNSTNSTETVNQTSNNETTAEKVETSEAENLASSGVFTNDQNETSTLNQSVPKVLTEFDPSTAIALGTLHYILMTENRSMFNPTYMIRKPVASYYVRCGKITDKYCQRNSMCKQPVFYNLNGCPDDIIEVLIDKRHTPTGTPEVISRSQMTNISNIVFNESEKGRRGMVKLRLPDPFVEGIGWCNSTEECYSISFKDVSIDRYDLVKQYELFEAITTKLASDADRNKYIDNIKSLIDKLDKRINPSGNAESTLKIPDTIKEKFENFKKQLQNNEFSKLSLEKVREIRDDVKSLCLTLGMKLND</sequence>
<name>A0ABR2KTV5_9EUKA</name>
<reference evidence="4 5" key="1">
    <citation type="submission" date="2024-04" db="EMBL/GenBank/DDBJ databases">
        <title>Tritrichomonas musculus Genome.</title>
        <authorList>
            <person name="Alves-Ferreira E."/>
            <person name="Grigg M."/>
            <person name="Lorenzi H."/>
            <person name="Galac M."/>
        </authorList>
    </citation>
    <scope>NUCLEOTIDE SEQUENCE [LARGE SCALE GENOMIC DNA]</scope>
    <source>
        <strain evidence="4 5">EAF2021</strain>
    </source>
</reference>
<feature type="coiled-coil region" evidence="1">
    <location>
        <begin position="245"/>
        <end position="279"/>
    </location>
</feature>
<protein>
    <recommendedName>
        <fullName evidence="6">DnaK protein</fullName>
    </recommendedName>
</protein>
<feature type="compositionally biased region" description="Low complexity" evidence="2">
    <location>
        <begin position="322"/>
        <end position="347"/>
    </location>
</feature>
<keyword evidence="5" id="KW-1185">Reference proteome</keyword>
<evidence type="ECO:0000313" key="5">
    <source>
        <dbReference type="Proteomes" id="UP001470230"/>
    </source>
</evidence>
<evidence type="ECO:0000313" key="4">
    <source>
        <dbReference type="EMBL" id="KAK8894549.1"/>
    </source>
</evidence>
<dbReference type="InterPro" id="IPR043129">
    <property type="entry name" value="ATPase_NBD"/>
</dbReference>
<dbReference type="Gene3D" id="3.30.420.40">
    <property type="match status" value="2"/>
</dbReference>
<evidence type="ECO:0000256" key="3">
    <source>
        <dbReference type="SAM" id="SignalP"/>
    </source>
</evidence>
<feature type="signal peptide" evidence="3">
    <location>
        <begin position="1"/>
        <end position="16"/>
    </location>
</feature>
<accession>A0ABR2KTV5</accession>
<dbReference type="Proteomes" id="UP001470230">
    <property type="component" value="Unassembled WGS sequence"/>
</dbReference>
<dbReference type="SUPFAM" id="SSF53067">
    <property type="entry name" value="Actin-like ATPase domain"/>
    <property type="match status" value="1"/>
</dbReference>
<gene>
    <name evidence="4" type="ORF">M9Y10_022983</name>
</gene>
<evidence type="ECO:0008006" key="6">
    <source>
        <dbReference type="Google" id="ProtNLM"/>
    </source>
</evidence>
<evidence type="ECO:0000256" key="1">
    <source>
        <dbReference type="SAM" id="Coils"/>
    </source>
</evidence>